<dbReference type="SUPFAM" id="SSF51045">
    <property type="entry name" value="WW domain"/>
    <property type="match status" value="2"/>
</dbReference>
<dbReference type="Gene3D" id="2.20.70.10">
    <property type="match status" value="3"/>
</dbReference>
<feature type="domain" description="WW" evidence="3">
    <location>
        <begin position="1332"/>
        <end position="1365"/>
    </location>
</feature>
<dbReference type="PANTHER" id="PTHR23159:SF31">
    <property type="entry name" value="CENTROSOME-ASSOCIATED PROTEIN CEP250 ISOFORM X1"/>
    <property type="match status" value="1"/>
</dbReference>
<feature type="compositionally biased region" description="Basic and acidic residues" evidence="2">
    <location>
        <begin position="206"/>
        <end position="216"/>
    </location>
</feature>
<protein>
    <recommendedName>
        <fullName evidence="3">WW domain-containing protein</fullName>
    </recommendedName>
</protein>
<feature type="coiled-coil region" evidence="1">
    <location>
        <begin position="1859"/>
        <end position="2030"/>
    </location>
</feature>
<dbReference type="PROSITE" id="PS50020">
    <property type="entry name" value="WW_DOMAIN_2"/>
    <property type="match status" value="3"/>
</dbReference>
<dbReference type="InterPro" id="IPR036020">
    <property type="entry name" value="WW_dom_sf"/>
</dbReference>
<evidence type="ECO:0000256" key="2">
    <source>
        <dbReference type="SAM" id="MobiDB-lite"/>
    </source>
</evidence>
<evidence type="ECO:0000313" key="4">
    <source>
        <dbReference type="EMBL" id="GMH67143.1"/>
    </source>
</evidence>
<feature type="compositionally biased region" description="Low complexity" evidence="2">
    <location>
        <begin position="17"/>
        <end position="34"/>
    </location>
</feature>
<feature type="compositionally biased region" description="Basic and acidic residues" evidence="2">
    <location>
        <begin position="1670"/>
        <end position="1684"/>
    </location>
</feature>
<evidence type="ECO:0000313" key="5">
    <source>
        <dbReference type="Proteomes" id="UP001162640"/>
    </source>
</evidence>
<feature type="compositionally biased region" description="Basic residues" evidence="2">
    <location>
        <begin position="217"/>
        <end position="229"/>
    </location>
</feature>
<feature type="compositionally biased region" description="Low complexity" evidence="2">
    <location>
        <begin position="471"/>
        <end position="488"/>
    </location>
</feature>
<feature type="region of interest" description="Disordered" evidence="2">
    <location>
        <begin position="140"/>
        <end position="165"/>
    </location>
</feature>
<dbReference type="EMBL" id="BLQM01000128">
    <property type="protein sequence ID" value="GMH67143.1"/>
    <property type="molecule type" value="Genomic_DNA"/>
</dbReference>
<gene>
    <name evidence="4" type="ORF">TL16_g04603</name>
</gene>
<proteinExistence type="predicted"/>
<dbReference type="PANTHER" id="PTHR23159">
    <property type="entry name" value="CENTROSOMAL PROTEIN 2"/>
    <property type="match status" value="1"/>
</dbReference>
<evidence type="ECO:0000256" key="1">
    <source>
        <dbReference type="SAM" id="Coils"/>
    </source>
</evidence>
<dbReference type="PROSITE" id="PS01159">
    <property type="entry name" value="WW_DOMAIN_1"/>
    <property type="match status" value="1"/>
</dbReference>
<organism evidence="4 5">
    <name type="scientific">Triparma laevis f. inornata</name>
    <dbReference type="NCBI Taxonomy" id="1714386"/>
    <lineage>
        <taxon>Eukaryota</taxon>
        <taxon>Sar</taxon>
        <taxon>Stramenopiles</taxon>
        <taxon>Ochrophyta</taxon>
        <taxon>Bolidophyceae</taxon>
        <taxon>Parmales</taxon>
        <taxon>Triparmaceae</taxon>
        <taxon>Triparma</taxon>
    </lineage>
</organism>
<feature type="compositionally biased region" description="Basic residues" evidence="2">
    <location>
        <begin position="452"/>
        <end position="465"/>
    </location>
</feature>
<feature type="compositionally biased region" description="Polar residues" evidence="2">
    <location>
        <begin position="1714"/>
        <end position="1727"/>
    </location>
</feature>
<accession>A0A9W7E691</accession>
<feature type="coiled-coil region" evidence="1">
    <location>
        <begin position="1547"/>
        <end position="1610"/>
    </location>
</feature>
<dbReference type="SMART" id="SM00456">
    <property type="entry name" value="WW"/>
    <property type="match status" value="3"/>
</dbReference>
<comment type="caution">
    <text evidence="4">The sequence shown here is derived from an EMBL/GenBank/DDBJ whole genome shotgun (WGS) entry which is preliminary data.</text>
</comment>
<feature type="compositionally biased region" description="Basic and acidic residues" evidence="2">
    <location>
        <begin position="344"/>
        <end position="354"/>
    </location>
</feature>
<feature type="domain" description="WW" evidence="3">
    <location>
        <begin position="1499"/>
        <end position="1534"/>
    </location>
</feature>
<feature type="region of interest" description="Disordered" evidence="2">
    <location>
        <begin position="1"/>
        <end position="107"/>
    </location>
</feature>
<feature type="region of interest" description="Disordered" evidence="2">
    <location>
        <begin position="272"/>
        <end position="295"/>
    </location>
</feature>
<dbReference type="InterPro" id="IPR001202">
    <property type="entry name" value="WW_dom"/>
</dbReference>
<feature type="region of interest" description="Disordered" evidence="2">
    <location>
        <begin position="451"/>
        <end position="496"/>
    </location>
</feature>
<keyword evidence="1" id="KW-0175">Coiled coil</keyword>
<feature type="compositionally biased region" description="Basic and acidic residues" evidence="2">
    <location>
        <begin position="156"/>
        <end position="165"/>
    </location>
</feature>
<feature type="coiled-coil region" evidence="1">
    <location>
        <begin position="983"/>
        <end position="1013"/>
    </location>
</feature>
<sequence>MHSAAIQRMRTIHLPKSSSNVPGPPSSYSGSGMSLHPHSTVPPSNPHSSVHVLEKLREVKLPKRGVEEESDYEDEGGEKDSDEQSNEMEEEKKVDVSPTKPYNPDKPEIYLLNANTMSENKVPLDMRLVMGLPSKESIIACRSLSPPSSQEPSRPTSKEVSERRIGLGVVLETTREVPHTHSQLMAQLKKKHEFSEMLENVVPSDINREKEKSDNRGRRREREKRRRRRENSTSGSPGGRSSGRRSISPSAPVGLTTELEASSYASSILGRAGTAKRGKRLKEERSQHDPSALSLHEDGGHIYALDNYSSGDDFEGSGEFYELSGGSYHSDVENSVEKDVEKIMKRPWSEEDRAKRKGGSVSPKRQKQMMGQGPHDGENGSKKMYDKFQRPVENARWDYDEYGYLWADDEAFQHEKDRGALEKKKRFGKNKVEGERYKGLVEAYGDSVVPRAQKKKLRKGQKAPQHRPDDFAGPAPSGGNNNNFAFAPQEMGPTGGSTTLPPILPSDASRSVFSQSLPMNNYRLRTKQKGVTSYDSQFESLDIQHSVVQHHVYDLKYEESQQRHKENAIQLGIVWEIEKMKAALPMAFLQQWGLGGELAVNKSIKIIIRVINRIRHSTIWVWFKRWKGEIDVQIEIEFNAKMLLFQQGDALKTFEAIGRRCLRYAALSGLRQWKKQIEKWKFQEELGEMDAAARVIQKYITGRQAEQQSMNSMRAVVEVALHNRRQITMFLKFEIQTTALVEHHKLNLSTKKKEDNAAAVIRRSWLASKSRGAIDRLILLTKDRKALERLALENKMARFMQRCWRARKDRMGLWQFRLARRKRIEQERKQAELKALEARMGLQVQRMRSSMAAVIQKNYRTHLFIMRFNKKAYERKKAKLARQLLEHQQAKIIQKNYRTYRFLMTFNQKAHQRKLMWMKEAEEKAKREYDAACFLQDCYKRSHSRHLMTMRFADRKNMLKQAQVLLEQNKAALVIQMAYNHFKGRENLQMKIMKRKLAEEEEKRQRLRLAQKKAIFKQRTKAVKIIQRNFRTYRFLVTFNSKAKERKERWLEQQLLEHNSACVIQKNFRTYRFLNTFNSKAYERKQRWLEQQLLEHNSCCIIQKNFRTYIFLMRFNQKAHDRKKRWMKEAEAAAKAAHEKFLGEQATKIQQFCVAAFERYNQPVRILARRQLEIKRRKLQEEEQARQEDAAARVVQHAWRAKGERDMLMGRFTKRRALMEKKGNEMMRNDKATVIAFWWLRILDRKALRRRVVQRQKLHEKIADHRMRDQKARILQRNYRLSRARFVQSLKFEQMRKRLAAERLLQEQTALAELAARRAAEARLAAEEALKQMVHQGWKLGSDPVGRNYWYNWVTGESTWTKPEGWKIKQDEIWVKNQDSKGNVYYFNQLTMETKWMPPCNICNKEMGKRICATCDFCVYCVSCYENEHEKMAGGTDHVWKAADIDKEKLKSGERYCVKCNVSAAKKACKICRDAYCDKCFRDIHSVGRLAKHPWVTWEDFKKGWQEVKGRVDGEKDYYFNATTMESSFEKPEELMLDEELAEHRLHMQYKKENEKNLKRIEKLAEKVAQYQYEKDQLWFEANMKKTADKEELEMLRQQLEAQAAHKKDRWKKMFLHPIKFYKDWQVEKKRAQQAYRRKLLLSAKQRKQIGMDDAPAAKGLSGQGFGKPAPEKAPKKKFGKESQPDLFNPDLPYAPPPQNGSSKVASKVDNDADSSQKLGQKSSKVDNSADSSQASLLSLLKSQIKEAESRIDIEVKGRVDAEKKFMEAEGKIEEEKKGREVAEVKAESENKDRIDSELAFASELEGKETELNKIKKLKKKAKTEDMILVESLQSNLETLGKAKDEAVLSLTQAKDEAVAKVTEVREDWEGRLKKVTNELAETLTSIKQLESDINSKNMEIASKDEKDERISLQKEQIEAMEARLSKYENEVFELDRDLESATGDLDNMRAANEELKSEVGALEAEVSRVKKKFSNEIVKMEEQNLSEKRELESFKKSEQVYREDSEKMLMQLKKKIAEKDFEIKEYEGELREVKPLMGRLREAVEVRVKEKLRSGRIGKFRERARGFRGKVRERLGKR</sequence>
<feature type="region of interest" description="Disordered" evidence="2">
    <location>
        <begin position="1651"/>
        <end position="1733"/>
    </location>
</feature>
<dbReference type="CDD" id="cd00201">
    <property type="entry name" value="WW"/>
    <property type="match status" value="1"/>
</dbReference>
<dbReference type="Proteomes" id="UP001162640">
    <property type="component" value="Unassembled WGS sequence"/>
</dbReference>
<feature type="compositionally biased region" description="Polar residues" evidence="2">
    <location>
        <begin position="145"/>
        <end position="155"/>
    </location>
</feature>
<feature type="compositionally biased region" description="Basic and acidic residues" evidence="2">
    <location>
        <begin position="52"/>
        <end position="67"/>
    </location>
</feature>
<feature type="region of interest" description="Disordered" evidence="2">
    <location>
        <begin position="344"/>
        <end position="383"/>
    </location>
</feature>
<name>A0A9W7E691_9STRA</name>
<dbReference type="Gene3D" id="1.20.5.340">
    <property type="match status" value="1"/>
</dbReference>
<feature type="region of interest" description="Disordered" evidence="2">
    <location>
        <begin position="199"/>
        <end position="252"/>
    </location>
</feature>
<reference evidence="5" key="1">
    <citation type="journal article" date="2023" name="Commun. Biol.">
        <title>Genome analysis of Parmales, the sister group of diatoms, reveals the evolutionary specialization of diatoms from phago-mixotrophs to photoautotrophs.</title>
        <authorList>
            <person name="Ban H."/>
            <person name="Sato S."/>
            <person name="Yoshikawa S."/>
            <person name="Yamada K."/>
            <person name="Nakamura Y."/>
            <person name="Ichinomiya M."/>
            <person name="Sato N."/>
            <person name="Blanc-Mathieu R."/>
            <person name="Endo H."/>
            <person name="Kuwata A."/>
            <person name="Ogata H."/>
        </authorList>
    </citation>
    <scope>NUCLEOTIDE SEQUENCE [LARGE SCALE GENOMIC DNA]</scope>
</reference>
<feature type="compositionally biased region" description="Acidic residues" evidence="2">
    <location>
        <begin position="68"/>
        <end position="89"/>
    </location>
</feature>
<evidence type="ECO:0000259" key="3">
    <source>
        <dbReference type="PROSITE" id="PS50020"/>
    </source>
</evidence>
<feature type="domain" description="WW" evidence="3">
    <location>
        <begin position="1374"/>
        <end position="1401"/>
    </location>
</feature>